<gene>
    <name evidence="3" type="ORF">BO85DRAFT_437992</name>
</gene>
<dbReference type="Proteomes" id="UP000249526">
    <property type="component" value="Unassembled WGS sequence"/>
</dbReference>
<evidence type="ECO:0000313" key="3">
    <source>
        <dbReference type="EMBL" id="RAH57746.1"/>
    </source>
</evidence>
<evidence type="ECO:0000256" key="1">
    <source>
        <dbReference type="SAM" id="MobiDB-lite"/>
    </source>
</evidence>
<feature type="region of interest" description="Disordered" evidence="1">
    <location>
        <begin position="114"/>
        <end position="136"/>
    </location>
</feature>
<accession>A0A8G1R0C5</accession>
<organism evidence="3 4">
    <name type="scientific">Aspergillus piperis CBS 112811</name>
    <dbReference type="NCBI Taxonomy" id="1448313"/>
    <lineage>
        <taxon>Eukaryota</taxon>
        <taxon>Fungi</taxon>
        <taxon>Dikarya</taxon>
        <taxon>Ascomycota</taxon>
        <taxon>Pezizomycotina</taxon>
        <taxon>Eurotiomycetes</taxon>
        <taxon>Eurotiomycetidae</taxon>
        <taxon>Eurotiales</taxon>
        <taxon>Aspergillaceae</taxon>
        <taxon>Aspergillus</taxon>
        <taxon>Aspergillus subgen. Circumdati</taxon>
    </lineage>
</organism>
<protein>
    <submittedName>
        <fullName evidence="3">Uncharacterized protein</fullName>
    </submittedName>
</protein>
<dbReference type="EMBL" id="KZ825061">
    <property type="protein sequence ID" value="RAH57746.1"/>
    <property type="molecule type" value="Genomic_DNA"/>
</dbReference>
<proteinExistence type="predicted"/>
<dbReference type="RefSeq" id="XP_025515668.1">
    <property type="nucleotide sequence ID" value="XM_025658651.1"/>
</dbReference>
<dbReference type="GeneID" id="37162053"/>
<dbReference type="AlphaFoldDB" id="A0A8G1R0C5"/>
<keyword evidence="4" id="KW-1185">Reference proteome</keyword>
<keyword evidence="2" id="KW-0812">Transmembrane</keyword>
<evidence type="ECO:0000313" key="4">
    <source>
        <dbReference type="Proteomes" id="UP000249526"/>
    </source>
</evidence>
<name>A0A8G1R0C5_9EURO</name>
<keyword evidence="2" id="KW-0472">Membrane</keyword>
<sequence length="200" mass="22557">MSTIKQYTVAQNLIPHILATTTPKGALLRYLCVPFMIWIFSLMLHPVKTPSHVTSLSAITAWFNILSALDPLLLNPKEADDFVAINEGTSKVKSFFYGLRTALKQHLNTQKINTPEKAKNTPPMPRYYTQGNGRNASKPISRRRYLIRETAIAVWQYLVLDISTSQAVKSGLSKSEQQQQQQQITFVEDSWKVLASTAPH</sequence>
<keyword evidence="2" id="KW-1133">Transmembrane helix</keyword>
<reference evidence="3 4" key="1">
    <citation type="submission" date="2018-02" db="EMBL/GenBank/DDBJ databases">
        <title>The genomes of Aspergillus section Nigri reveals drivers in fungal speciation.</title>
        <authorList>
            <consortium name="DOE Joint Genome Institute"/>
            <person name="Vesth T.C."/>
            <person name="Nybo J."/>
            <person name="Theobald S."/>
            <person name="Brandl J."/>
            <person name="Frisvad J.C."/>
            <person name="Nielsen K.F."/>
            <person name="Lyhne E.K."/>
            <person name="Kogle M.E."/>
            <person name="Kuo A."/>
            <person name="Riley R."/>
            <person name="Clum A."/>
            <person name="Nolan M."/>
            <person name="Lipzen A."/>
            <person name="Salamov A."/>
            <person name="Henrissat B."/>
            <person name="Wiebenga A."/>
            <person name="De vries R.P."/>
            <person name="Grigoriev I.V."/>
            <person name="Mortensen U.H."/>
            <person name="Andersen M.R."/>
            <person name="Baker S.E."/>
        </authorList>
    </citation>
    <scope>NUCLEOTIDE SEQUENCE [LARGE SCALE GENOMIC DNA]</scope>
    <source>
        <strain evidence="3 4">CBS 112811</strain>
    </source>
</reference>
<feature type="transmembrane region" description="Helical" evidence="2">
    <location>
        <begin position="27"/>
        <end position="47"/>
    </location>
</feature>
<evidence type="ECO:0000256" key="2">
    <source>
        <dbReference type="SAM" id="Phobius"/>
    </source>
</evidence>